<organism evidence="1 2">
    <name type="scientific">Hirsutella minnesotensis 3608</name>
    <dbReference type="NCBI Taxonomy" id="1043627"/>
    <lineage>
        <taxon>Eukaryota</taxon>
        <taxon>Fungi</taxon>
        <taxon>Dikarya</taxon>
        <taxon>Ascomycota</taxon>
        <taxon>Pezizomycotina</taxon>
        <taxon>Sordariomycetes</taxon>
        <taxon>Hypocreomycetidae</taxon>
        <taxon>Hypocreales</taxon>
        <taxon>Ophiocordycipitaceae</taxon>
        <taxon>Hirsutella</taxon>
    </lineage>
</organism>
<reference evidence="1 2" key="1">
    <citation type="journal article" date="2014" name="Genome Biol. Evol.">
        <title>Comparative genomics and transcriptomics analyses reveal divergent lifestyle features of nematode endoparasitic fungus Hirsutella minnesotensis.</title>
        <authorList>
            <person name="Lai Y."/>
            <person name="Liu K."/>
            <person name="Zhang X."/>
            <person name="Zhang X."/>
            <person name="Li K."/>
            <person name="Wang N."/>
            <person name="Shu C."/>
            <person name="Wu Y."/>
            <person name="Wang C."/>
            <person name="Bushley K.E."/>
            <person name="Xiang M."/>
            <person name="Liu X."/>
        </authorList>
    </citation>
    <scope>NUCLEOTIDE SEQUENCE [LARGE SCALE GENOMIC DNA]</scope>
    <source>
        <strain evidence="1 2">3608</strain>
    </source>
</reference>
<dbReference type="EMBL" id="KQ030532">
    <property type="protein sequence ID" value="KJZ73772.1"/>
    <property type="molecule type" value="Genomic_DNA"/>
</dbReference>
<evidence type="ECO:0000313" key="1">
    <source>
        <dbReference type="EMBL" id="KJZ73772.1"/>
    </source>
</evidence>
<sequence>MTVTLAELDAHEQPSDEMRAEWKHFSRLEPEALVGDGRVDDPRRPPHETGFRSAGCIARDQIARACAHLDPGLDAHADADAPILFHPLLPGKWTSGSAFRSVKRRD</sequence>
<dbReference type="AlphaFoldDB" id="A0A0F7ZZ83"/>
<evidence type="ECO:0000313" key="2">
    <source>
        <dbReference type="Proteomes" id="UP000054481"/>
    </source>
</evidence>
<dbReference type="Proteomes" id="UP000054481">
    <property type="component" value="Unassembled WGS sequence"/>
</dbReference>
<dbReference type="OrthoDB" id="6614653at2759"/>
<accession>A0A0F7ZZ83</accession>
<keyword evidence="2" id="KW-1185">Reference proteome</keyword>
<gene>
    <name evidence="1" type="ORF">HIM_06890</name>
</gene>
<proteinExistence type="predicted"/>
<protein>
    <submittedName>
        <fullName evidence="1">Uncharacterized protein</fullName>
    </submittedName>
</protein>
<name>A0A0F7ZZ83_9HYPO</name>